<evidence type="ECO:0000256" key="4">
    <source>
        <dbReference type="ARBA" id="ARBA00022729"/>
    </source>
</evidence>
<dbReference type="SMART" id="SM00199">
    <property type="entry name" value="SCY"/>
    <property type="match status" value="1"/>
</dbReference>
<dbReference type="Proteomes" id="UP000604080">
    <property type="component" value="Unassembled WGS sequence"/>
</dbReference>
<comment type="similarity">
    <text evidence="1">Belongs to the intercrine beta (chemokine CC) family.</text>
</comment>
<dbReference type="PANTHER" id="PTHR12015">
    <property type="entry name" value="SMALL INDUCIBLE CYTOKINE A"/>
    <property type="match status" value="1"/>
</dbReference>
<evidence type="ECO:0000313" key="6">
    <source>
        <dbReference type="EMBL" id="NWI77986.1"/>
    </source>
</evidence>
<dbReference type="SUPFAM" id="SSF54117">
    <property type="entry name" value="Interleukin 8-like chemokines"/>
    <property type="match status" value="1"/>
</dbReference>
<sequence length="61" mass="7047">CCLMYISRPPPRRIIRSAYRTSNSCPQPGVVLVTTKGMKLCADPKAHWVQKYLKHLEVLEY</sequence>
<accession>A0A851EBE3</accession>
<evidence type="ECO:0000256" key="3">
    <source>
        <dbReference type="ARBA" id="ARBA00022514"/>
    </source>
</evidence>
<keyword evidence="2" id="KW-0145">Chemotaxis</keyword>
<keyword evidence="7" id="KW-1185">Reference proteome</keyword>
<comment type="caution">
    <text evidence="6">The sequence shown here is derived from an EMBL/GenBank/DDBJ whole genome shotgun (WGS) entry which is preliminary data.</text>
</comment>
<dbReference type="InterPro" id="IPR001811">
    <property type="entry name" value="Chemokine_IL8-like_dom"/>
</dbReference>
<feature type="domain" description="Chemokine interleukin-8-like" evidence="5">
    <location>
        <begin position="1"/>
        <end position="56"/>
    </location>
</feature>
<dbReference type="GO" id="GO:0070098">
    <property type="term" value="P:chemokine-mediated signaling pathway"/>
    <property type="evidence" value="ECO:0007669"/>
    <property type="project" value="TreeGrafter"/>
</dbReference>
<organism evidence="6 7">
    <name type="scientific">Dryoscopus gambensis</name>
    <dbReference type="NCBI Taxonomy" id="85069"/>
    <lineage>
        <taxon>Eukaryota</taxon>
        <taxon>Metazoa</taxon>
        <taxon>Chordata</taxon>
        <taxon>Craniata</taxon>
        <taxon>Vertebrata</taxon>
        <taxon>Euteleostomi</taxon>
        <taxon>Archelosauria</taxon>
        <taxon>Archosauria</taxon>
        <taxon>Dinosauria</taxon>
        <taxon>Saurischia</taxon>
        <taxon>Theropoda</taxon>
        <taxon>Coelurosauria</taxon>
        <taxon>Aves</taxon>
        <taxon>Neognathae</taxon>
        <taxon>Neoaves</taxon>
        <taxon>Telluraves</taxon>
        <taxon>Australaves</taxon>
        <taxon>Passeriformes</taxon>
        <taxon>Corvoidea</taxon>
        <taxon>Malaconotidae</taxon>
        <taxon>Dryoscopus</taxon>
    </lineage>
</organism>
<proteinExistence type="inferred from homology"/>
<gene>
    <name evidence="6" type="primary">Ccl3_1</name>
    <name evidence="6" type="ORF">DRYGAM_R12907</name>
</gene>
<dbReference type="InterPro" id="IPR036048">
    <property type="entry name" value="Interleukin_8-like_sf"/>
</dbReference>
<evidence type="ECO:0000313" key="7">
    <source>
        <dbReference type="Proteomes" id="UP000604080"/>
    </source>
</evidence>
<dbReference type="GO" id="GO:0048020">
    <property type="term" value="F:CCR chemokine receptor binding"/>
    <property type="evidence" value="ECO:0007669"/>
    <property type="project" value="TreeGrafter"/>
</dbReference>
<dbReference type="Gene3D" id="2.40.50.40">
    <property type="match status" value="1"/>
</dbReference>
<keyword evidence="3" id="KW-0202">Cytokine</keyword>
<dbReference type="Pfam" id="PF00048">
    <property type="entry name" value="IL8"/>
    <property type="match status" value="1"/>
</dbReference>
<evidence type="ECO:0000256" key="1">
    <source>
        <dbReference type="ARBA" id="ARBA00010868"/>
    </source>
</evidence>
<evidence type="ECO:0000259" key="5">
    <source>
        <dbReference type="SMART" id="SM00199"/>
    </source>
</evidence>
<dbReference type="GO" id="GO:0005615">
    <property type="term" value="C:extracellular space"/>
    <property type="evidence" value="ECO:0007669"/>
    <property type="project" value="UniProtKB-KW"/>
</dbReference>
<dbReference type="AlphaFoldDB" id="A0A851EBE3"/>
<dbReference type="GO" id="GO:0008009">
    <property type="term" value="F:chemokine activity"/>
    <property type="evidence" value="ECO:0007669"/>
    <property type="project" value="InterPro"/>
</dbReference>
<dbReference type="PANTHER" id="PTHR12015:SF103">
    <property type="entry name" value="C-C MOTIF CHEMOKINE 4-RELATED"/>
    <property type="match status" value="1"/>
</dbReference>
<keyword evidence="4" id="KW-0732">Signal</keyword>
<dbReference type="GO" id="GO:0061844">
    <property type="term" value="P:antimicrobial humoral immune response mediated by antimicrobial peptide"/>
    <property type="evidence" value="ECO:0007669"/>
    <property type="project" value="TreeGrafter"/>
</dbReference>
<feature type="non-terminal residue" evidence="6">
    <location>
        <position position="61"/>
    </location>
</feature>
<dbReference type="GO" id="GO:0048245">
    <property type="term" value="P:eosinophil chemotaxis"/>
    <property type="evidence" value="ECO:0007669"/>
    <property type="project" value="TreeGrafter"/>
</dbReference>
<feature type="non-terminal residue" evidence="6">
    <location>
        <position position="1"/>
    </location>
</feature>
<dbReference type="InterPro" id="IPR039809">
    <property type="entry name" value="Chemokine_b/g/d"/>
</dbReference>
<evidence type="ECO:0000256" key="2">
    <source>
        <dbReference type="ARBA" id="ARBA00022500"/>
    </source>
</evidence>
<protein>
    <submittedName>
        <fullName evidence="6">CCL3 protein</fullName>
    </submittedName>
</protein>
<dbReference type="CDD" id="cd00272">
    <property type="entry name" value="Chemokine_CC"/>
    <property type="match status" value="1"/>
</dbReference>
<dbReference type="GO" id="GO:0006954">
    <property type="term" value="P:inflammatory response"/>
    <property type="evidence" value="ECO:0007669"/>
    <property type="project" value="TreeGrafter"/>
</dbReference>
<reference evidence="6" key="1">
    <citation type="submission" date="2019-10" db="EMBL/GenBank/DDBJ databases">
        <title>Bird 10,000 Genomes (B10K) Project - Family phase.</title>
        <authorList>
            <person name="Zhang G."/>
        </authorList>
    </citation>
    <scope>NUCLEOTIDE SEQUENCE</scope>
    <source>
        <strain evidence="6">B10K-DU-002-56</strain>
        <tissue evidence="6">Muscle</tissue>
    </source>
</reference>
<dbReference type="FunFam" id="2.40.50.40:FF:000002">
    <property type="entry name" value="C-C motif chemokine"/>
    <property type="match status" value="1"/>
</dbReference>
<dbReference type="GO" id="GO:0030335">
    <property type="term" value="P:positive regulation of cell migration"/>
    <property type="evidence" value="ECO:0007669"/>
    <property type="project" value="TreeGrafter"/>
</dbReference>
<dbReference type="EMBL" id="WEIT01019969">
    <property type="protein sequence ID" value="NWI77986.1"/>
    <property type="molecule type" value="Genomic_DNA"/>
</dbReference>
<name>A0A851EBE3_9CORV</name>